<protein>
    <submittedName>
        <fullName evidence="1">Uncharacterized protein</fullName>
    </submittedName>
</protein>
<keyword evidence="2" id="KW-1185">Reference proteome</keyword>
<evidence type="ECO:0000313" key="1">
    <source>
        <dbReference type="EMBL" id="KCZ70296.1"/>
    </source>
</evidence>
<name>A0A062UTB6_9EURY</name>
<dbReference type="EMBL" id="JMIY01000009">
    <property type="protein sequence ID" value="KCZ70296.1"/>
    <property type="molecule type" value="Genomic_DNA"/>
</dbReference>
<sequence length="53" mass="5991">MIFDLKDRWISPFLPVGTGKIVFVVDGGGNPYDFLGFHVFKQRCEIGVIYNAI</sequence>
<dbReference type="RefSeq" id="WP_157834185.1">
    <property type="nucleotide sequence ID" value="NZ_JMIY01000009.1"/>
</dbReference>
<proteinExistence type="predicted"/>
<dbReference type="Proteomes" id="UP000027153">
    <property type="component" value="Unassembled WGS sequence"/>
</dbReference>
<organism evidence="1 2">
    <name type="scientific">Candidatus Methanoperedens nitratireducens</name>
    <dbReference type="NCBI Taxonomy" id="1392998"/>
    <lineage>
        <taxon>Archaea</taxon>
        <taxon>Methanobacteriati</taxon>
        <taxon>Methanobacteriota</taxon>
        <taxon>Stenosarchaea group</taxon>
        <taxon>Methanomicrobia</taxon>
        <taxon>Methanosarcinales</taxon>
        <taxon>ANME-2 cluster</taxon>
        <taxon>Candidatus Methanoperedentaceae</taxon>
        <taxon>Candidatus Methanoperedens</taxon>
    </lineage>
</organism>
<dbReference type="AlphaFoldDB" id="A0A062UTB6"/>
<gene>
    <name evidence="1" type="ORF">ANME2D_03412</name>
</gene>
<accession>A0A062UTB6</accession>
<evidence type="ECO:0000313" key="2">
    <source>
        <dbReference type="Proteomes" id="UP000027153"/>
    </source>
</evidence>
<comment type="caution">
    <text evidence="1">The sequence shown here is derived from an EMBL/GenBank/DDBJ whole genome shotgun (WGS) entry which is preliminary data.</text>
</comment>
<reference evidence="1 2" key="1">
    <citation type="journal article" date="2013" name="Nature">
        <title>Anaerobic oxidation of methane coupled to nitrate reduction in a novel archaeal lineage.</title>
        <authorList>
            <person name="Haroon M.F."/>
            <person name="Hu S."/>
            <person name="Shi Y."/>
            <person name="Imelfort M."/>
            <person name="Keller J."/>
            <person name="Hugenholtz P."/>
            <person name="Yuan Z."/>
            <person name="Tyson G.W."/>
        </authorList>
    </citation>
    <scope>NUCLEOTIDE SEQUENCE [LARGE SCALE GENOMIC DNA]</scope>
    <source>
        <strain evidence="1 2">ANME-2d</strain>
    </source>
</reference>